<reference evidence="1" key="1">
    <citation type="submission" date="2022-12" db="EMBL/GenBank/DDBJ databases">
        <authorList>
            <person name="Voronina O.L."/>
            <person name="Kunda M.S."/>
            <person name="Ryzhova N."/>
            <person name="Aksenova E.I."/>
        </authorList>
    </citation>
    <scope>NUCLEOTIDE SEQUENCE</scope>
    <source>
        <strain evidence="1">SCCH136:Ach223948</strain>
    </source>
</reference>
<organism evidence="1 2">
    <name type="scientific">Alcaligenes xylosoxydans xylosoxydans</name>
    <name type="common">Achromobacter xylosoxidans</name>
    <dbReference type="NCBI Taxonomy" id="85698"/>
    <lineage>
        <taxon>Bacteria</taxon>
        <taxon>Pseudomonadati</taxon>
        <taxon>Pseudomonadota</taxon>
        <taxon>Betaproteobacteria</taxon>
        <taxon>Burkholderiales</taxon>
        <taxon>Alcaligenaceae</taxon>
        <taxon>Achromobacter</taxon>
    </lineage>
</organism>
<dbReference type="EMBL" id="JAPZVI010000059">
    <property type="protein sequence ID" value="MCZ8405931.1"/>
    <property type="molecule type" value="Genomic_DNA"/>
</dbReference>
<proteinExistence type="predicted"/>
<accession>A0A9X3R7S1</accession>
<sequence>MASSVSCALASASTSAPELFSTGEIVLTPGVKALVRRRYIDAGTCLNRHRRGDWGDVDEAERHINENYGLQGREKLFSRYPIANGVWLEVWTMYDRSMTVLLLPYE</sequence>
<evidence type="ECO:0000313" key="2">
    <source>
        <dbReference type="Proteomes" id="UP001141992"/>
    </source>
</evidence>
<protein>
    <submittedName>
        <fullName evidence="1">Uncharacterized protein</fullName>
    </submittedName>
</protein>
<dbReference type="Proteomes" id="UP001141992">
    <property type="component" value="Unassembled WGS sequence"/>
</dbReference>
<dbReference type="RefSeq" id="WP_020207191.1">
    <property type="nucleotide sequence ID" value="NZ_JAOEEI010000094.1"/>
</dbReference>
<comment type="caution">
    <text evidence="1">The sequence shown here is derived from an EMBL/GenBank/DDBJ whole genome shotgun (WGS) entry which is preliminary data.</text>
</comment>
<name>A0A9X3R7S1_ALCXX</name>
<gene>
    <name evidence="1" type="ORF">O9570_31105</name>
</gene>
<dbReference type="AlphaFoldDB" id="A0A9X3R7S1"/>
<evidence type="ECO:0000313" key="1">
    <source>
        <dbReference type="EMBL" id="MCZ8405931.1"/>
    </source>
</evidence>